<reference evidence="2 3" key="1">
    <citation type="submission" date="2023-11" db="EMBL/GenBank/DDBJ databases">
        <authorList>
            <person name="Val-Calvo J."/>
            <person name="Scortti M."/>
            <person name="Vazquez-Boland J."/>
        </authorList>
    </citation>
    <scope>NUCLEOTIDE SEQUENCE [LARGE SCALE GENOMIC DNA]</scope>
    <source>
        <strain evidence="2 3">DSM 46662</strain>
    </source>
</reference>
<dbReference type="Proteomes" id="UP001629744">
    <property type="component" value="Unassembled WGS sequence"/>
</dbReference>
<dbReference type="Pfam" id="PF12079">
    <property type="entry name" value="DUF3558"/>
    <property type="match status" value="1"/>
</dbReference>
<organism evidence="2 3">
    <name type="scientific">Prescottella soli</name>
    <dbReference type="NCBI Taxonomy" id="1543852"/>
    <lineage>
        <taxon>Bacteria</taxon>
        <taxon>Bacillati</taxon>
        <taxon>Actinomycetota</taxon>
        <taxon>Actinomycetes</taxon>
        <taxon>Mycobacteriales</taxon>
        <taxon>Nocardiaceae</taxon>
        <taxon>Prescottella</taxon>
    </lineage>
</organism>
<comment type="caution">
    <text evidence="2">The sequence shown here is derived from an EMBL/GenBank/DDBJ whole genome shotgun (WGS) entry which is preliminary data.</text>
</comment>
<dbReference type="EMBL" id="JBDLNU010000004">
    <property type="protein sequence ID" value="MFM1730244.1"/>
    <property type="molecule type" value="Genomic_DNA"/>
</dbReference>
<evidence type="ECO:0000256" key="1">
    <source>
        <dbReference type="SAM" id="SignalP"/>
    </source>
</evidence>
<feature type="chain" id="PRO_5046206379" evidence="1">
    <location>
        <begin position="20"/>
        <end position="175"/>
    </location>
</feature>
<name>A0ABW9FYP0_9NOCA</name>
<dbReference type="RefSeq" id="WP_348603024.1">
    <property type="nucleotide sequence ID" value="NZ_CP157276.1"/>
</dbReference>
<evidence type="ECO:0000313" key="2">
    <source>
        <dbReference type="EMBL" id="MFM1730244.1"/>
    </source>
</evidence>
<keyword evidence="3" id="KW-1185">Reference proteome</keyword>
<dbReference type="InterPro" id="IPR024520">
    <property type="entry name" value="DUF3558"/>
</dbReference>
<dbReference type="PROSITE" id="PS51257">
    <property type="entry name" value="PROKAR_LIPOPROTEIN"/>
    <property type="match status" value="1"/>
</dbReference>
<sequence length="175" mass="18427">MKNVGRHAVAAAIAVIALAGCGSTSVEGQAETTKPQAGEPAFDPCSIPDEALRAAGVDPASESRDILGVKQPGWNLCDWGGDGSAITVFVTAQGLDDVRANGRFTNFTPVELDGREAFTFREVTDKRNEYCDVVFTSGTDTVMVKSGYFTGRTPPEGPCPRAVKNAQILAPSIPH</sequence>
<gene>
    <name evidence="2" type="ORF">ABEU19_003770</name>
</gene>
<protein>
    <submittedName>
        <fullName evidence="2">DUF3558 family protein</fullName>
    </submittedName>
</protein>
<evidence type="ECO:0000313" key="3">
    <source>
        <dbReference type="Proteomes" id="UP001629744"/>
    </source>
</evidence>
<proteinExistence type="predicted"/>
<feature type="signal peptide" evidence="1">
    <location>
        <begin position="1"/>
        <end position="19"/>
    </location>
</feature>
<keyword evidence="1" id="KW-0732">Signal</keyword>
<accession>A0ABW9FYP0</accession>